<dbReference type="EC" id="3.1.2.2" evidence="8"/>
<proteinExistence type="inferred from homology"/>
<keyword evidence="7" id="KW-0458">Lysosome</keyword>
<dbReference type="InterPro" id="IPR029058">
    <property type="entry name" value="AB_hydrolase_fold"/>
</dbReference>
<dbReference type="AlphaFoldDB" id="A0ABD3WCU7"/>
<sequence length="285" mass="32919">MNAYFFSVFLLLNAWTAVAFKPVIFMHGILAGPHESQDSFNFITEEHPGTQLYAIDAFNHQESLQPMWKQVDFIGSEMLKIMALYPDGVHLICFSQGGLVCRAVLEKFPHNVDTFISLSAPQSGQFGDTNFLKFLFPNYIRDNLYKVLYSLEGQKVSIGNYWNDPHHQEMYKNYSDFLAVLNNQTSNPDSQKFKDNFLRLKHLVMIGGPDDGVITPWQSSHFGFYDSAEEIVEMEAQQWYINDSFGLQTLDKRKGLTKYVIPGVHHIHWHTNRTVFDCCIKQWLT</sequence>
<evidence type="ECO:0000256" key="5">
    <source>
        <dbReference type="ARBA" id="ARBA00023157"/>
    </source>
</evidence>
<keyword evidence="4" id="KW-0378">Hydrolase</keyword>
<dbReference type="Proteomes" id="UP001634394">
    <property type="component" value="Unassembled WGS sequence"/>
</dbReference>
<reference evidence="12 13" key="1">
    <citation type="submission" date="2024-11" db="EMBL/GenBank/DDBJ databases">
        <title>Chromosome-level genome assembly of the freshwater bivalve Anodonta woodiana.</title>
        <authorList>
            <person name="Chen X."/>
        </authorList>
    </citation>
    <scope>NUCLEOTIDE SEQUENCE [LARGE SCALE GENOMIC DNA]</scope>
    <source>
        <strain evidence="12">MN2024</strain>
        <tissue evidence="12">Gills</tissue>
    </source>
</reference>
<comment type="function">
    <text evidence="10">Catalyzes the cleavage of thioester bonds from S-palmitoyl-CoA or S-palmitoyl-N-acetylcysteamine (unbranched structures) but does not have activity against palmitoylcysteine or palmitoylated proteins, branched structures or bulky head groups. Conversely, hydrolyzes both long and short chain fatty acyl-CoA substrate.</text>
</comment>
<feature type="signal peptide" evidence="11">
    <location>
        <begin position="1"/>
        <end position="19"/>
    </location>
</feature>
<dbReference type="PANTHER" id="PTHR11247">
    <property type="entry name" value="PALMITOYL-PROTEIN THIOESTERASE/DOLICHYLDIPHOSPHATASE 1"/>
    <property type="match status" value="1"/>
</dbReference>
<dbReference type="GO" id="GO:0005764">
    <property type="term" value="C:lysosome"/>
    <property type="evidence" value="ECO:0007669"/>
    <property type="project" value="UniProtKB-SubCell"/>
</dbReference>
<dbReference type="GO" id="GO:0016790">
    <property type="term" value="F:thiolester hydrolase activity"/>
    <property type="evidence" value="ECO:0007669"/>
    <property type="project" value="UniProtKB-ARBA"/>
</dbReference>
<organism evidence="12 13">
    <name type="scientific">Sinanodonta woodiana</name>
    <name type="common">Chinese pond mussel</name>
    <name type="synonym">Anodonta woodiana</name>
    <dbReference type="NCBI Taxonomy" id="1069815"/>
    <lineage>
        <taxon>Eukaryota</taxon>
        <taxon>Metazoa</taxon>
        <taxon>Spiralia</taxon>
        <taxon>Lophotrochozoa</taxon>
        <taxon>Mollusca</taxon>
        <taxon>Bivalvia</taxon>
        <taxon>Autobranchia</taxon>
        <taxon>Heteroconchia</taxon>
        <taxon>Palaeoheterodonta</taxon>
        <taxon>Unionida</taxon>
        <taxon>Unionoidea</taxon>
        <taxon>Unionidae</taxon>
        <taxon>Unioninae</taxon>
        <taxon>Sinanodonta</taxon>
    </lineage>
</organism>
<evidence type="ECO:0000313" key="13">
    <source>
        <dbReference type="Proteomes" id="UP001634394"/>
    </source>
</evidence>
<comment type="catalytic activity">
    <reaction evidence="9">
        <text>S-hexadecanoyl-N-acetylcysteamine + H2O = N-acetylcysteamine + hexadecanoate + H(+)</text>
        <dbReference type="Rhea" id="RHEA:84099"/>
        <dbReference type="ChEBI" id="CHEBI:7896"/>
        <dbReference type="ChEBI" id="CHEBI:15377"/>
        <dbReference type="ChEBI" id="CHEBI:15378"/>
        <dbReference type="ChEBI" id="CHEBI:74410"/>
        <dbReference type="ChEBI" id="CHEBI:233601"/>
    </reaction>
</comment>
<dbReference type="InterPro" id="IPR002472">
    <property type="entry name" value="Palm_thioest"/>
</dbReference>
<evidence type="ECO:0000256" key="4">
    <source>
        <dbReference type="ARBA" id="ARBA00022801"/>
    </source>
</evidence>
<dbReference type="GO" id="GO:0098599">
    <property type="term" value="F:palmitoyl hydrolase activity"/>
    <property type="evidence" value="ECO:0007669"/>
    <property type="project" value="UniProtKB-ARBA"/>
</dbReference>
<evidence type="ECO:0000256" key="11">
    <source>
        <dbReference type="SAM" id="SignalP"/>
    </source>
</evidence>
<evidence type="ECO:0000256" key="7">
    <source>
        <dbReference type="ARBA" id="ARBA00023228"/>
    </source>
</evidence>
<dbReference type="Pfam" id="PF02089">
    <property type="entry name" value="Palm_thioest"/>
    <property type="match status" value="1"/>
</dbReference>
<dbReference type="PRINTS" id="PR00414">
    <property type="entry name" value="PPTHIESTRASE"/>
</dbReference>
<dbReference type="Gene3D" id="3.40.50.1820">
    <property type="entry name" value="alpha/beta hydrolase"/>
    <property type="match status" value="1"/>
</dbReference>
<comment type="subcellular location">
    <subcellularLocation>
        <location evidence="1">Lysosome</location>
    </subcellularLocation>
</comment>
<keyword evidence="6" id="KW-0325">Glycoprotein</keyword>
<feature type="chain" id="PRO_5044853449" description="palmitoyl-CoA hydrolase" evidence="11">
    <location>
        <begin position="20"/>
        <end position="285"/>
    </location>
</feature>
<keyword evidence="5" id="KW-1015">Disulfide bond</keyword>
<protein>
    <recommendedName>
        <fullName evidence="8">palmitoyl-CoA hydrolase</fullName>
        <ecNumber evidence="8">3.1.2.2</ecNumber>
    </recommendedName>
</protein>
<name>A0ABD3WCU7_SINWO</name>
<comment type="caution">
    <text evidence="12">The sequence shown here is derived from an EMBL/GenBank/DDBJ whole genome shotgun (WGS) entry which is preliminary data.</text>
</comment>
<evidence type="ECO:0000256" key="1">
    <source>
        <dbReference type="ARBA" id="ARBA00004371"/>
    </source>
</evidence>
<evidence type="ECO:0000256" key="2">
    <source>
        <dbReference type="ARBA" id="ARBA00010758"/>
    </source>
</evidence>
<dbReference type="EMBL" id="JBJQND010000007">
    <property type="protein sequence ID" value="KAL3871730.1"/>
    <property type="molecule type" value="Genomic_DNA"/>
</dbReference>
<keyword evidence="3 11" id="KW-0732">Signal</keyword>
<evidence type="ECO:0000256" key="10">
    <source>
        <dbReference type="ARBA" id="ARBA00093353"/>
    </source>
</evidence>
<keyword evidence="13" id="KW-1185">Reference proteome</keyword>
<dbReference type="SUPFAM" id="SSF53474">
    <property type="entry name" value="alpha/beta-Hydrolases"/>
    <property type="match status" value="1"/>
</dbReference>
<accession>A0ABD3WCU7</accession>
<gene>
    <name evidence="12" type="ORF">ACJMK2_039713</name>
</gene>
<comment type="similarity">
    <text evidence="2">Belongs to the palmitoyl-protein thioesterase family.</text>
</comment>
<dbReference type="PANTHER" id="PTHR11247:SF27">
    <property type="entry name" value="LYSOSOMAL THIOESTERASE PPT2"/>
    <property type="match status" value="1"/>
</dbReference>
<dbReference type="FunFam" id="3.40.50.1820:FF:000037">
    <property type="entry name" value="Lysosomal thioesterase PPT2 homolog"/>
    <property type="match status" value="1"/>
</dbReference>
<evidence type="ECO:0000256" key="8">
    <source>
        <dbReference type="ARBA" id="ARBA00038848"/>
    </source>
</evidence>
<evidence type="ECO:0000256" key="9">
    <source>
        <dbReference type="ARBA" id="ARBA00093223"/>
    </source>
</evidence>
<evidence type="ECO:0000256" key="3">
    <source>
        <dbReference type="ARBA" id="ARBA00022729"/>
    </source>
</evidence>
<evidence type="ECO:0000256" key="6">
    <source>
        <dbReference type="ARBA" id="ARBA00023180"/>
    </source>
</evidence>
<evidence type="ECO:0000313" key="12">
    <source>
        <dbReference type="EMBL" id="KAL3871730.1"/>
    </source>
</evidence>